<dbReference type="InterPro" id="IPR051398">
    <property type="entry name" value="Polysacch_Deacetylase"/>
</dbReference>
<comment type="caution">
    <text evidence="4">The sequence shown here is derived from an EMBL/GenBank/DDBJ whole genome shotgun (WGS) entry which is preliminary data.</text>
</comment>
<keyword evidence="2" id="KW-0732">Signal</keyword>
<dbReference type="RefSeq" id="WP_276282372.1">
    <property type="nucleotide sequence ID" value="NZ_CP119810.1"/>
</dbReference>
<organism evidence="4 5">
    <name type="scientific">Halorussus caseinilyticus</name>
    <dbReference type="NCBI Taxonomy" id="3034025"/>
    <lineage>
        <taxon>Archaea</taxon>
        <taxon>Methanobacteriati</taxon>
        <taxon>Methanobacteriota</taxon>
        <taxon>Stenosarchaea group</taxon>
        <taxon>Halobacteria</taxon>
        <taxon>Halobacteriales</taxon>
        <taxon>Haladaptataceae</taxon>
        <taxon>Halorussus</taxon>
    </lineage>
</organism>
<dbReference type="GO" id="GO:0005576">
    <property type="term" value="C:extracellular region"/>
    <property type="evidence" value="ECO:0007669"/>
    <property type="project" value="UniProtKB-SubCell"/>
</dbReference>
<keyword evidence="5" id="KW-1185">Reference proteome</keyword>
<gene>
    <name evidence="4" type="ORF">ACFQJ6_01780</name>
</gene>
<dbReference type="GeneID" id="79305499"/>
<accession>A0ABD5WIU1</accession>
<dbReference type="PANTHER" id="PTHR34216">
    <property type="match status" value="1"/>
</dbReference>
<evidence type="ECO:0000313" key="5">
    <source>
        <dbReference type="Proteomes" id="UP001596407"/>
    </source>
</evidence>
<dbReference type="PANTHER" id="PTHR34216:SF3">
    <property type="entry name" value="POLY-BETA-1,6-N-ACETYL-D-GLUCOSAMINE N-DEACETYLASE"/>
    <property type="match status" value="1"/>
</dbReference>
<evidence type="ECO:0000256" key="2">
    <source>
        <dbReference type="ARBA" id="ARBA00022729"/>
    </source>
</evidence>
<proteinExistence type="predicted"/>
<sequence>MQVVMYHYVRPSSDRPPHGYYHLALEDFRRQLDHLEAEYDFVDRETFLACATGDRSSENDRSPPDDAVVLTFDDGLADHYEWVLPELRSRDLFGVFFVPTGPLVGNGVLPVHRVHSLAGRHGATELRDALFDVLAEGEFADADGGTVGDPYGGRSTDDALTTFKRVLNFEVPYDRLGDVLDAVEASFGGGPSADDYYLSGDQLRQLRDDGMVVGAHSVGHPVLSRLSSADQRAEIASSFETLAERVGGLSARLFAYPYGSDRTFTDETKSLLEAVGCDAAFTTVSGRATPERFRNSRLALPRTDCNEFPHGGATFDLSP</sequence>
<evidence type="ECO:0000259" key="3">
    <source>
        <dbReference type="PROSITE" id="PS51677"/>
    </source>
</evidence>
<reference evidence="4 5" key="1">
    <citation type="journal article" date="2019" name="Int. J. Syst. Evol. Microbiol.">
        <title>The Global Catalogue of Microorganisms (GCM) 10K type strain sequencing project: providing services to taxonomists for standard genome sequencing and annotation.</title>
        <authorList>
            <consortium name="The Broad Institute Genomics Platform"/>
            <consortium name="The Broad Institute Genome Sequencing Center for Infectious Disease"/>
            <person name="Wu L."/>
            <person name="Ma J."/>
        </authorList>
    </citation>
    <scope>NUCLEOTIDE SEQUENCE [LARGE SCALE GENOMIC DNA]</scope>
    <source>
        <strain evidence="4 5">DT72</strain>
    </source>
</reference>
<dbReference type="SUPFAM" id="SSF88713">
    <property type="entry name" value="Glycoside hydrolase/deacetylase"/>
    <property type="match status" value="1"/>
</dbReference>
<dbReference type="Proteomes" id="UP001596407">
    <property type="component" value="Unassembled WGS sequence"/>
</dbReference>
<dbReference type="PROSITE" id="PS51677">
    <property type="entry name" value="NODB"/>
    <property type="match status" value="1"/>
</dbReference>
<dbReference type="Gene3D" id="3.20.20.370">
    <property type="entry name" value="Glycoside hydrolase/deacetylase"/>
    <property type="match status" value="1"/>
</dbReference>
<name>A0ABD5WIU1_9EURY</name>
<dbReference type="AlphaFoldDB" id="A0ABD5WIU1"/>
<evidence type="ECO:0000313" key="4">
    <source>
        <dbReference type="EMBL" id="MFC7079052.1"/>
    </source>
</evidence>
<dbReference type="EMBL" id="JBHSZH010000001">
    <property type="protein sequence ID" value="MFC7079052.1"/>
    <property type="molecule type" value="Genomic_DNA"/>
</dbReference>
<dbReference type="InterPro" id="IPR002509">
    <property type="entry name" value="NODB_dom"/>
</dbReference>
<dbReference type="Pfam" id="PF01522">
    <property type="entry name" value="Polysacc_deac_1"/>
    <property type="match status" value="1"/>
</dbReference>
<dbReference type="InterPro" id="IPR011330">
    <property type="entry name" value="Glyco_hydro/deAcase_b/a-brl"/>
</dbReference>
<comment type="subcellular location">
    <subcellularLocation>
        <location evidence="1">Secreted</location>
    </subcellularLocation>
</comment>
<evidence type="ECO:0000256" key="1">
    <source>
        <dbReference type="ARBA" id="ARBA00004613"/>
    </source>
</evidence>
<protein>
    <submittedName>
        <fullName evidence="4">Polysaccharide deacetylase family protein</fullName>
    </submittedName>
</protein>
<feature type="domain" description="NodB homology" evidence="3">
    <location>
        <begin position="66"/>
        <end position="319"/>
    </location>
</feature>